<dbReference type="Gene3D" id="2.40.50.1020">
    <property type="entry name" value="LytTr DNA-binding domain"/>
    <property type="match status" value="1"/>
</dbReference>
<evidence type="ECO:0000313" key="3">
    <source>
        <dbReference type="Proteomes" id="UP000837932"/>
    </source>
</evidence>
<gene>
    <name evidence="2" type="ORF">EMA8858_01839</name>
</gene>
<proteinExistence type="predicted"/>
<evidence type="ECO:0000313" key="2">
    <source>
        <dbReference type="EMBL" id="CAH0995714.1"/>
    </source>
</evidence>
<dbReference type="InterPro" id="IPR046947">
    <property type="entry name" value="LytR-like"/>
</dbReference>
<accession>A0ABM9AQ20</accession>
<dbReference type="PANTHER" id="PTHR37299">
    <property type="entry name" value="TRANSCRIPTIONAL REGULATOR-RELATED"/>
    <property type="match status" value="1"/>
</dbReference>
<dbReference type="InterPro" id="IPR007492">
    <property type="entry name" value="LytTR_DNA-bd_dom"/>
</dbReference>
<organism evidence="2 3">
    <name type="scientific">Emticicia aquatica</name>
    <dbReference type="NCBI Taxonomy" id="1681835"/>
    <lineage>
        <taxon>Bacteria</taxon>
        <taxon>Pseudomonadati</taxon>
        <taxon>Bacteroidota</taxon>
        <taxon>Cytophagia</taxon>
        <taxon>Cytophagales</taxon>
        <taxon>Leadbetterellaceae</taxon>
        <taxon>Emticicia</taxon>
    </lineage>
</organism>
<sequence length="110" mass="12788">MEIINIKQSKKNQSILPEEILKIEACINYSIIFLKTGHQLIVAKTLKKYEKDLKNCFFRVNRSTLVNINSICKSSGDQVELHNGQCLTISRRRLHNFNSIVNPNFRKLNQ</sequence>
<protein>
    <recommendedName>
        <fullName evidence="1">HTH LytTR-type domain-containing protein</fullName>
    </recommendedName>
</protein>
<dbReference type="PANTHER" id="PTHR37299:SF1">
    <property type="entry name" value="STAGE 0 SPORULATION PROTEIN A HOMOLOG"/>
    <property type="match status" value="1"/>
</dbReference>
<evidence type="ECO:0000259" key="1">
    <source>
        <dbReference type="PROSITE" id="PS50930"/>
    </source>
</evidence>
<comment type="caution">
    <text evidence="2">The sequence shown here is derived from an EMBL/GenBank/DDBJ whole genome shotgun (WGS) entry which is preliminary data.</text>
</comment>
<dbReference type="SMART" id="SM00850">
    <property type="entry name" value="LytTR"/>
    <property type="match status" value="1"/>
</dbReference>
<dbReference type="Pfam" id="PF04397">
    <property type="entry name" value="LytTR"/>
    <property type="match status" value="1"/>
</dbReference>
<keyword evidence="3" id="KW-1185">Reference proteome</keyword>
<feature type="domain" description="HTH LytTR-type" evidence="1">
    <location>
        <begin position="4"/>
        <end position="103"/>
    </location>
</feature>
<dbReference type="RefSeq" id="WP_238806258.1">
    <property type="nucleotide sequence ID" value="NZ_CAKLPY010000001.1"/>
</dbReference>
<reference evidence="2" key="1">
    <citation type="submission" date="2021-12" db="EMBL/GenBank/DDBJ databases">
        <authorList>
            <person name="Rodrigo-Torres L."/>
            <person name="Arahal R. D."/>
            <person name="Lucena T."/>
        </authorList>
    </citation>
    <scope>NUCLEOTIDE SEQUENCE</scope>
    <source>
        <strain evidence="2">CECT 8858</strain>
    </source>
</reference>
<name>A0ABM9AQ20_9BACT</name>
<dbReference type="PROSITE" id="PS50930">
    <property type="entry name" value="HTH_LYTTR"/>
    <property type="match status" value="1"/>
</dbReference>
<dbReference type="Proteomes" id="UP000837932">
    <property type="component" value="Unassembled WGS sequence"/>
</dbReference>
<dbReference type="EMBL" id="CAKLPY010000001">
    <property type="protein sequence ID" value="CAH0995714.1"/>
    <property type="molecule type" value="Genomic_DNA"/>
</dbReference>